<dbReference type="InterPro" id="IPR022764">
    <property type="entry name" value="Peptidase_S54_rhomboid_dom"/>
</dbReference>
<evidence type="ECO:0000256" key="2">
    <source>
        <dbReference type="ARBA" id="ARBA00009045"/>
    </source>
</evidence>
<comment type="subcellular location">
    <subcellularLocation>
        <location evidence="1">Membrane</location>
        <topology evidence="1">Multi-pass membrane protein</topology>
    </subcellularLocation>
</comment>
<keyword evidence="6 7" id="KW-0472">Membrane</keyword>
<dbReference type="PANTHER" id="PTHR43731">
    <property type="entry name" value="RHOMBOID PROTEASE"/>
    <property type="match status" value="1"/>
</dbReference>
<keyword evidence="3 7" id="KW-0812">Transmembrane</keyword>
<evidence type="ECO:0000313" key="10">
    <source>
        <dbReference type="EMBL" id="MBC3907436.1"/>
    </source>
</evidence>
<dbReference type="PANTHER" id="PTHR43731:SF14">
    <property type="entry name" value="PRESENILIN-ASSOCIATED RHOMBOID-LIKE PROTEIN, MITOCHONDRIAL"/>
    <property type="match status" value="1"/>
</dbReference>
<feature type="domain" description="Peptidase S54 rhomboid" evidence="8">
    <location>
        <begin position="53"/>
        <end position="190"/>
    </location>
</feature>
<dbReference type="EMBL" id="JACOFX010000002">
    <property type="protein sequence ID" value="MBC3907436.1"/>
    <property type="molecule type" value="Genomic_DNA"/>
</dbReference>
<dbReference type="InterPro" id="IPR024266">
    <property type="entry name" value="DUF3806"/>
</dbReference>
<comment type="similarity">
    <text evidence="2">Belongs to the peptidase S54 family.</text>
</comment>
<proteinExistence type="inferred from homology"/>
<comment type="caution">
    <text evidence="10">The sequence shown here is derived from an EMBL/GenBank/DDBJ whole genome shotgun (WGS) entry which is preliminary data.</text>
</comment>
<dbReference type="GO" id="GO:0006508">
    <property type="term" value="P:proteolysis"/>
    <property type="evidence" value="ECO:0007669"/>
    <property type="project" value="UniProtKB-KW"/>
</dbReference>
<dbReference type="RefSeq" id="WP_186952966.1">
    <property type="nucleotide sequence ID" value="NZ_JACOFX010000002.1"/>
</dbReference>
<keyword evidence="4" id="KW-0378">Hydrolase</keyword>
<feature type="transmembrane region" description="Helical" evidence="7">
    <location>
        <begin position="155"/>
        <end position="187"/>
    </location>
</feature>
<evidence type="ECO:0000259" key="8">
    <source>
        <dbReference type="Pfam" id="PF01694"/>
    </source>
</evidence>
<evidence type="ECO:0000259" key="9">
    <source>
        <dbReference type="Pfam" id="PF12713"/>
    </source>
</evidence>
<reference evidence="10 11" key="1">
    <citation type="submission" date="2020-08" db="EMBL/GenBank/DDBJ databases">
        <title>Novel species isolated from subtropical streams in China.</title>
        <authorList>
            <person name="Lu H."/>
        </authorList>
    </citation>
    <scope>NUCLEOTIDE SEQUENCE [LARGE SCALE GENOMIC DNA]</scope>
    <source>
        <strain evidence="10 11">NL8W</strain>
    </source>
</reference>
<feature type="transmembrane region" description="Helical" evidence="7">
    <location>
        <begin position="55"/>
        <end position="79"/>
    </location>
</feature>
<feature type="transmembrane region" description="Helical" evidence="7">
    <location>
        <begin position="91"/>
        <end position="111"/>
    </location>
</feature>
<dbReference type="Gene3D" id="1.20.120.1090">
    <property type="match status" value="1"/>
</dbReference>
<evidence type="ECO:0000256" key="7">
    <source>
        <dbReference type="SAM" id="Phobius"/>
    </source>
</evidence>
<feature type="transmembrane region" description="Helical" evidence="7">
    <location>
        <begin position="117"/>
        <end position="134"/>
    </location>
</feature>
<gene>
    <name evidence="10" type="ORF">H8L47_07660</name>
</gene>
<keyword evidence="11" id="KW-1185">Reference proteome</keyword>
<evidence type="ECO:0000256" key="3">
    <source>
        <dbReference type="ARBA" id="ARBA00022692"/>
    </source>
</evidence>
<name>A0ABR6Z7B0_9BURK</name>
<evidence type="ECO:0000256" key="1">
    <source>
        <dbReference type="ARBA" id="ARBA00004141"/>
    </source>
</evidence>
<accession>A0ABR6Z7B0</accession>
<evidence type="ECO:0000256" key="4">
    <source>
        <dbReference type="ARBA" id="ARBA00022801"/>
    </source>
</evidence>
<dbReference type="Pfam" id="PF12713">
    <property type="entry name" value="DUF3806"/>
    <property type="match status" value="1"/>
</dbReference>
<sequence>MTQAKNYSIVSIALIAMSALVALLSSFGTLAESLRILFISDPDQSGFASVFSGQIWRLLTPAFIHFGPMHLIFNLLWVWDLGMVIENRKGPGFYLSFFVVAAVISNVAQYLLTSNPFFGGMSGVVYGLFSYVWMRGRYDPAFNGIMRKATVNMMLAWFVLCWTGLLGPIANWAHTMGLVVGAVWAYLECKSLRLGQTSASLPANKVQSLEYFSTADILKAEALRSWVKDQYLPEARQQFDTIDGKLKIITAIIQQKGIETLPPHETQALEIVFADALVQETGLNWAVIDDDHQRTFILLKSGTPPLSFSLVPATRIAEAVKDGKLNELFQTSVQTIRNSQLPQT</sequence>
<feature type="domain" description="DUF3806" evidence="9">
    <location>
        <begin position="246"/>
        <end position="324"/>
    </location>
</feature>
<dbReference type="Pfam" id="PF01694">
    <property type="entry name" value="Rhomboid"/>
    <property type="match status" value="1"/>
</dbReference>
<dbReference type="InterPro" id="IPR035952">
    <property type="entry name" value="Rhomboid-like_sf"/>
</dbReference>
<dbReference type="SUPFAM" id="SSF144091">
    <property type="entry name" value="Rhomboid-like"/>
    <property type="match status" value="1"/>
</dbReference>
<organism evidence="10 11">
    <name type="scientific">Undibacterium umbellatum</name>
    <dbReference type="NCBI Taxonomy" id="2762300"/>
    <lineage>
        <taxon>Bacteria</taxon>
        <taxon>Pseudomonadati</taxon>
        <taxon>Pseudomonadota</taxon>
        <taxon>Betaproteobacteria</taxon>
        <taxon>Burkholderiales</taxon>
        <taxon>Oxalobacteraceae</taxon>
        <taxon>Undibacterium</taxon>
    </lineage>
</organism>
<keyword evidence="5 7" id="KW-1133">Transmembrane helix</keyword>
<dbReference type="InterPro" id="IPR050925">
    <property type="entry name" value="Rhomboid_protease_S54"/>
</dbReference>
<evidence type="ECO:0000256" key="5">
    <source>
        <dbReference type="ARBA" id="ARBA00022989"/>
    </source>
</evidence>
<dbReference type="Gene3D" id="1.20.1540.10">
    <property type="entry name" value="Rhomboid-like"/>
    <property type="match status" value="1"/>
</dbReference>
<dbReference type="Proteomes" id="UP000646911">
    <property type="component" value="Unassembled WGS sequence"/>
</dbReference>
<evidence type="ECO:0000256" key="6">
    <source>
        <dbReference type="ARBA" id="ARBA00023136"/>
    </source>
</evidence>
<evidence type="ECO:0000313" key="11">
    <source>
        <dbReference type="Proteomes" id="UP000646911"/>
    </source>
</evidence>
<keyword evidence="10" id="KW-0645">Protease</keyword>
<dbReference type="GO" id="GO:0008233">
    <property type="term" value="F:peptidase activity"/>
    <property type="evidence" value="ECO:0007669"/>
    <property type="project" value="UniProtKB-KW"/>
</dbReference>
<protein>
    <submittedName>
        <fullName evidence="10">Rhomboid family intramembrane serine protease</fullName>
    </submittedName>
</protein>